<name>A0A851H9F3_9MOLU</name>
<evidence type="ECO:0000313" key="2">
    <source>
        <dbReference type="Proteomes" id="UP000568109"/>
    </source>
</evidence>
<comment type="caution">
    <text evidence="1">The sequence shown here is derived from an EMBL/GenBank/DDBJ whole genome shotgun (WGS) entry which is preliminary data.</text>
</comment>
<proteinExistence type="predicted"/>
<gene>
    <name evidence="1" type="ORF">HR065_00485</name>
</gene>
<keyword evidence="2" id="KW-1185">Reference proteome</keyword>
<accession>A0A851H9F3</accession>
<evidence type="ECO:0000313" key="1">
    <source>
        <dbReference type="EMBL" id="NWN45562.1"/>
    </source>
</evidence>
<sequence length="113" mass="13561">MKTQPKFRYSFVKKHDPFKYFKRFKIKKFFDDVLYPLDKAIQHSSFIDVEKSNLRFHEVPNIKLIQAGFQKIIEFAEGNAIHQLKTTEQSRLLGIKINYVFYILGFDPNHDIY</sequence>
<dbReference type="EMBL" id="JABUOH010000014">
    <property type="protein sequence ID" value="NWN45562.1"/>
    <property type="molecule type" value="Genomic_DNA"/>
</dbReference>
<dbReference type="Proteomes" id="UP000568109">
    <property type="component" value="Unassembled WGS sequence"/>
</dbReference>
<protein>
    <submittedName>
        <fullName evidence="1">Uncharacterized protein</fullName>
    </submittedName>
</protein>
<dbReference type="RefSeq" id="WP_178733963.1">
    <property type="nucleotide sequence ID" value="NZ_JABUOH010000014.1"/>
</dbReference>
<reference evidence="1 2" key="1">
    <citation type="submission" date="2020-06" db="EMBL/GenBank/DDBJ databases">
        <title>Draft genome sequence of Candidatus Phytoplasma pruni (X-disease group, subgroup 16SrIII-B) strain ChTDIII from Argentina.</title>
        <authorList>
            <person name="Fernandez F.D."/>
            <person name="Zuebert C."/>
            <person name="Huettel B."/>
            <person name="Kube M."/>
            <person name="Conci L.R."/>
        </authorList>
    </citation>
    <scope>NUCLEOTIDE SEQUENCE [LARGE SCALE GENOMIC DNA]</scope>
    <source>
        <strain evidence="1 2">ChTDIII</strain>
    </source>
</reference>
<dbReference type="AlphaFoldDB" id="A0A851H9F3"/>
<organism evidence="1 2">
    <name type="scientific">Candidatus Phytoplasma pruni</name>
    <dbReference type="NCBI Taxonomy" id="479893"/>
    <lineage>
        <taxon>Bacteria</taxon>
        <taxon>Bacillati</taxon>
        <taxon>Mycoplasmatota</taxon>
        <taxon>Mollicutes</taxon>
        <taxon>Acholeplasmatales</taxon>
        <taxon>Acholeplasmataceae</taxon>
        <taxon>Candidatus Phytoplasma</taxon>
        <taxon>16SrIII (X-disease group)</taxon>
    </lineage>
</organism>